<feature type="domain" description="Teneurin-like YD-shell" evidence="3">
    <location>
        <begin position="1078"/>
        <end position="1341"/>
    </location>
</feature>
<dbReference type="Pfam" id="PF25023">
    <property type="entry name" value="TEN_YD-shell"/>
    <property type="match status" value="2"/>
</dbReference>
<feature type="domain" description="Teneurin-like YD-shell" evidence="3">
    <location>
        <begin position="936"/>
        <end position="1066"/>
    </location>
</feature>
<dbReference type="PANTHER" id="PTHR32305">
    <property type="match status" value="1"/>
</dbReference>
<dbReference type="PANTHER" id="PTHR32305:SF15">
    <property type="entry name" value="PROTEIN RHSA-RELATED"/>
    <property type="match status" value="1"/>
</dbReference>
<protein>
    <recommendedName>
        <fullName evidence="6">Peptidase S74 domain-containing protein</fullName>
    </recommendedName>
</protein>
<evidence type="ECO:0000259" key="2">
    <source>
        <dbReference type="Pfam" id="PF20148"/>
    </source>
</evidence>
<dbReference type="EMBL" id="MHFR01000065">
    <property type="protein sequence ID" value="OGW95339.1"/>
    <property type="molecule type" value="Genomic_DNA"/>
</dbReference>
<keyword evidence="1" id="KW-0677">Repeat</keyword>
<dbReference type="InterPro" id="IPR045351">
    <property type="entry name" value="DUF6531"/>
</dbReference>
<dbReference type="Pfam" id="PF20148">
    <property type="entry name" value="DUF6531"/>
    <property type="match status" value="1"/>
</dbReference>
<evidence type="ECO:0000313" key="4">
    <source>
        <dbReference type="EMBL" id="OGW95339.1"/>
    </source>
</evidence>
<dbReference type="InterPro" id="IPR056823">
    <property type="entry name" value="TEN-like_YD-shell"/>
</dbReference>
<proteinExistence type="predicted"/>
<dbReference type="Proteomes" id="UP000178187">
    <property type="component" value="Unassembled WGS sequence"/>
</dbReference>
<evidence type="ECO:0000313" key="5">
    <source>
        <dbReference type="Proteomes" id="UP000178187"/>
    </source>
</evidence>
<dbReference type="InterPro" id="IPR006530">
    <property type="entry name" value="YD"/>
</dbReference>
<gene>
    <name evidence="4" type="ORF">A3G33_00095</name>
</gene>
<dbReference type="InterPro" id="IPR022385">
    <property type="entry name" value="Rhs_assc_core"/>
</dbReference>
<dbReference type="InterPro" id="IPR050708">
    <property type="entry name" value="T6SS_VgrG/RHS"/>
</dbReference>
<evidence type="ECO:0008006" key="6">
    <source>
        <dbReference type="Google" id="ProtNLM"/>
    </source>
</evidence>
<dbReference type="NCBIfam" id="TIGR03696">
    <property type="entry name" value="Rhs_assc_core"/>
    <property type="match status" value="1"/>
</dbReference>
<dbReference type="InterPro" id="IPR031325">
    <property type="entry name" value="RHS_repeat"/>
</dbReference>
<accession>A0A1G1KS06</accession>
<feature type="domain" description="DUF6531" evidence="2">
    <location>
        <begin position="437"/>
        <end position="490"/>
    </location>
</feature>
<evidence type="ECO:0000256" key="1">
    <source>
        <dbReference type="ARBA" id="ARBA00022737"/>
    </source>
</evidence>
<organism evidence="4 5">
    <name type="scientific">Candidatus Danuiimicrobium aquiferis</name>
    <dbReference type="NCBI Taxonomy" id="1801832"/>
    <lineage>
        <taxon>Bacteria</taxon>
        <taxon>Pseudomonadati</taxon>
        <taxon>Candidatus Omnitrophota</taxon>
        <taxon>Candidatus Danuiimicrobium</taxon>
    </lineage>
</organism>
<name>A0A1G1KS06_9BACT</name>
<evidence type="ECO:0000259" key="3">
    <source>
        <dbReference type="Pfam" id="PF25023"/>
    </source>
</evidence>
<comment type="caution">
    <text evidence="4">The sequence shown here is derived from an EMBL/GenBank/DDBJ whole genome shotgun (WGS) entry which is preliminary data.</text>
</comment>
<dbReference type="NCBIfam" id="TIGR01643">
    <property type="entry name" value="YD_repeat_2x"/>
    <property type="match status" value="3"/>
</dbReference>
<sequence length="1474" mass="163682">MSSGATIGADYVQNLNETGLRTKLTEYATAVVAMFRTQYPNNDVKSIYGGKKIIETHLETYAASLPFPMTIDVTSDEIGAQYQATLRIQVAGIDYTSNTVDLGNKRLTITFTPSDFRPELRLDGTLVAQGNTTTPGTTYTATIKIDHPYPASGGTYSDQTGTYDVKSGNYTFAIVSTFGYPGERLIAGHQAKIDESLNSGLTETSEQVMGEALNLVGLTWVQEEYAANDLIKLNKDMYTIHHHEIGMVVQTDSYFVDFRNGLVSNLSMAAVIDNWELKSLFESTNAVSSGLEHGVLEQIMNPANPAASTVNTLCNASQLGYKIFKATGSNFASISPQLQSYSSGMISYYQSRVNSGRELIIPQHGYLSLGGAWHGFGFIDYDDATRGSIGFMITGGFNGGYSSDFGTIPPAVVSDYWKTGFPDLSIQMSTMSFKSYEPVDMASGAYLFDHVDLSLGGAAPMGLALNRSYNSSNRLSNRNVGFGWTHSYDIFHKRTGQGRPGLGSRTPVDAAAVFTALFTANEVLYNRNDSLGWMTVALIQKWAVDQLIDNVVTVYFGQEATEFIKLADGTYASPPGQTAKLVDDGDGTLSLRERFGGRMDFDATGRIASSRDVDGNELIFAYSGGKLSTVTDEFNRTLTFSYTGEELTSVSDSEGRSVIYGYDGDGDLVTYTDPENKVWQYGYDELHQMTSLTNPLNITTAVNVYDSEGRVETQTVPRQGGGTTTYNFYFSGFRNAEEDPFGRQMIYHLDDKGRTVALENELGFKNLIFFDGQNHEIQTTDPRTNSTYVTYNGDHNVTKTTNALNRETLFRYDPLLRLEETEDPLNHITHFDYDSEHHLTLTTDAENIDTGFDYYPNGQIEFSRDGRDTTTTFSYDNFGLPESTQVALRPVIQFDYDPIGRAQELTDNENALTQFDYDKRSLPLKITDPLLKEIIFTYDDAGRLFTRKDRNNYTTSYSYTPSGKQDTVTYPDLSTVHFTYDLHDQLTDMTDSLGNTHFVRDELYRVTSVTDPNGFTVSYGYDEAGNVTKITYPGNKDVIYTYDELNRLETVTNWLSQVVTYYYDDAGRLDYFTQFNGITTDYDYDDANRLTFLQHKDITANRTIARYTYTLDGNGNRETAKVIAPVSLVINSSVNIPYTYNEKKNRLVNAGGYGLTYDDEGQMTSMGPIGLSYDYEHRLVSVWNSIYAYDGSGNRLRATHNGVQTRYIYDLSGNLLAEADVNNNIIAYYVHGLGLLATITSDGQTFCYHFDASGNTIAVTDLSKVVRNAYAYESFGLVVEDKTFDQPFTFSGEFGVMQEPSGLYYMRARYYDPETGRFISEDPIGFAGGDVNLFAYAGNNPVNRIDPFGLELRIYSSDAFGKKGINHAFAWSSETGLSAGMWGSSGSGGNGAGSRNSPYKVVTNLNGLSEADAIARIRTYPDWNKGIWFPIINDCHTQLEKAFNYAGVPYPGAPEGRVDDNIQSRVIQAIRKNV</sequence>
<dbReference type="Pfam" id="PF05593">
    <property type="entry name" value="RHS_repeat"/>
    <property type="match status" value="1"/>
</dbReference>
<dbReference type="Gene3D" id="2.180.10.10">
    <property type="entry name" value="RHS repeat-associated core"/>
    <property type="match status" value="1"/>
</dbReference>
<reference evidence="4 5" key="1">
    <citation type="journal article" date="2016" name="Nat. Commun.">
        <title>Thousands of microbial genomes shed light on interconnected biogeochemical processes in an aquifer system.</title>
        <authorList>
            <person name="Anantharaman K."/>
            <person name="Brown C.T."/>
            <person name="Hug L.A."/>
            <person name="Sharon I."/>
            <person name="Castelle C.J."/>
            <person name="Probst A.J."/>
            <person name="Thomas B.C."/>
            <person name="Singh A."/>
            <person name="Wilkins M.J."/>
            <person name="Karaoz U."/>
            <person name="Brodie E.L."/>
            <person name="Williams K.H."/>
            <person name="Hubbard S.S."/>
            <person name="Banfield J.F."/>
        </authorList>
    </citation>
    <scope>NUCLEOTIDE SEQUENCE [LARGE SCALE GENOMIC DNA]</scope>
</reference>